<sequence>MTPHDRRATASRMGRGAVELHDRRQLPVARDLAWIALNDPGILQGCIPGCESIERLDDTTWTIVVTVASGPLGGRWSGRITVTDVTAPTSYTLNVDALGSAAGHAVGRATITLQAQGPMHTLLTYDLTTHLGAESAHLDTPQAQAAARKLVDECLARLTAAIAPHAATYPPTAADGEVAAALATDAALRDMPATRGRLARWWPWAVAALVLIVVVLWGGHAS</sequence>
<dbReference type="Proteomes" id="UP001172791">
    <property type="component" value="Unassembled WGS sequence"/>
</dbReference>
<dbReference type="SUPFAM" id="SSF55961">
    <property type="entry name" value="Bet v1-like"/>
    <property type="match status" value="1"/>
</dbReference>
<evidence type="ECO:0000313" key="4">
    <source>
        <dbReference type="Proteomes" id="UP001172788"/>
    </source>
</evidence>
<dbReference type="EMBL" id="QAIC01000033">
    <property type="protein sequence ID" value="MDN4572933.1"/>
    <property type="molecule type" value="Genomic_DNA"/>
</dbReference>
<organism evidence="2 5">
    <name type="scientific">Pandoraea cepalis</name>
    <dbReference type="NCBI Taxonomy" id="2508294"/>
    <lineage>
        <taxon>Bacteria</taxon>
        <taxon>Pseudomonadati</taxon>
        <taxon>Pseudomonadota</taxon>
        <taxon>Betaproteobacteria</taxon>
        <taxon>Burkholderiales</taxon>
        <taxon>Burkholderiaceae</taxon>
        <taxon>Pandoraea</taxon>
    </lineage>
</organism>
<dbReference type="PANTHER" id="PTHR38588">
    <property type="entry name" value="BLL0334 PROTEIN"/>
    <property type="match status" value="1"/>
</dbReference>
<dbReference type="AlphaFoldDB" id="A0AAW7MK05"/>
<dbReference type="InterPro" id="IPR010419">
    <property type="entry name" value="CO_DH_gsu"/>
</dbReference>
<name>A0AAW7MK05_9BURK</name>
<dbReference type="Pfam" id="PF06240">
    <property type="entry name" value="COXG"/>
    <property type="match status" value="1"/>
</dbReference>
<comment type="caution">
    <text evidence="2">The sequence shown here is derived from an EMBL/GenBank/DDBJ whole genome shotgun (WGS) entry which is preliminary data.</text>
</comment>
<keyword evidence="1" id="KW-0472">Membrane</keyword>
<dbReference type="Gene3D" id="3.30.530.20">
    <property type="match status" value="1"/>
</dbReference>
<protein>
    <submittedName>
        <fullName evidence="2">Carbon monoxide dehydrogenase</fullName>
    </submittedName>
</protein>
<gene>
    <name evidence="2" type="ORF">DBA34_06635</name>
    <name evidence="3" type="ORF">DBB29_06360</name>
</gene>
<dbReference type="EMBL" id="QAID01000034">
    <property type="protein sequence ID" value="MDN4577738.1"/>
    <property type="molecule type" value="Genomic_DNA"/>
</dbReference>
<evidence type="ECO:0000313" key="5">
    <source>
        <dbReference type="Proteomes" id="UP001172791"/>
    </source>
</evidence>
<keyword evidence="1" id="KW-1133">Transmembrane helix</keyword>
<dbReference type="Proteomes" id="UP001172788">
    <property type="component" value="Unassembled WGS sequence"/>
</dbReference>
<feature type="transmembrane region" description="Helical" evidence="1">
    <location>
        <begin position="201"/>
        <end position="219"/>
    </location>
</feature>
<accession>A0AAW7MK05</accession>
<evidence type="ECO:0000313" key="2">
    <source>
        <dbReference type="EMBL" id="MDN4572933.1"/>
    </source>
</evidence>
<dbReference type="PANTHER" id="PTHR38588:SF1">
    <property type="entry name" value="BLL0334 PROTEIN"/>
    <property type="match status" value="1"/>
</dbReference>
<reference evidence="2" key="1">
    <citation type="submission" date="2018-04" db="EMBL/GenBank/DDBJ databases">
        <authorList>
            <person name="Jy Z."/>
        </authorList>
    </citation>
    <scope>NUCLEOTIDE SEQUENCE</scope>
    <source>
        <strain evidence="3">AS13</strain>
        <strain evidence="2">LA18</strain>
    </source>
</reference>
<dbReference type="InterPro" id="IPR023393">
    <property type="entry name" value="START-like_dom_sf"/>
</dbReference>
<proteinExistence type="predicted"/>
<keyword evidence="4" id="KW-1185">Reference proteome</keyword>
<evidence type="ECO:0000313" key="3">
    <source>
        <dbReference type="EMBL" id="MDN4577738.1"/>
    </source>
</evidence>
<evidence type="ECO:0000256" key="1">
    <source>
        <dbReference type="SAM" id="Phobius"/>
    </source>
</evidence>
<keyword evidence="1" id="KW-0812">Transmembrane</keyword>